<dbReference type="InterPro" id="IPR027843">
    <property type="entry name" value="DUF4440"/>
</dbReference>
<protein>
    <submittedName>
        <fullName evidence="2">Ketosteroid isomerase-like protein</fullName>
    </submittedName>
</protein>
<evidence type="ECO:0000313" key="3">
    <source>
        <dbReference type="Proteomes" id="UP001364224"/>
    </source>
</evidence>
<feature type="domain" description="DUF4440" evidence="1">
    <location>
        <begin position="67"/>
        <end position="175"/>
    </location>
</feature>
<dbReference type="SUPFAM" id="SSF54427">
    <property type="entry name" value="NTF2-like"/>
    <property type="match status" value="1"/>
</dbReference>
<dbReference type="Proteomes" id="UP001364224">
    <property type="component" value="Unassembled WGS sequence"/>
</dbReference>
<accession>A0ABU8BF04</accession>
<comment type="caution">
    <text evidence="2">The sequence shown here is derived from an EMBL/GenBank/DDBJ whole genome shotgun (WGS) entry which is preliminary data.</text>
</comment>
<name>A0ABU8BF04_9BRAD</name>
<organism evidence="2 3">
    <name type="scientific">Bradyrhizobium algeriense</name>
    <dbReference type="NCBI Taxonomy" id="634784"/>
    <lineage>
        <taxon>Bacteria</taxon>
        <taxon>Pseudomonadati</taxon>
        <taxon>Pseudomonadota</taxon>
        <taxon>Alphaproteobacteria</taxon>
        <taxon>Hyphomicrobiales</taxon>
        <taxon>Nitrobacteraceae</taxon>
        <taxon>Bradyrhizobium</taxon>
    </lineage>
</organism>
<evidence type="ECO:0000259" key="1">
    <source>
        <dbReference type="Pfam" id="PF14534"/>
    </source>
</evidence>
<dbReference type="EMBL" id="JAZHRV010000001">
    <property type="protein sequence ID" value="MEH2557118.1"/>
    <property type="molecule type" value="Genomic_DNA"/>
</dbReference>
<gene>
    <name evidence="2" type="ORF">V1286_004647</name>
</gene>
<keyword evidence="3" id="KW-1185">Reference proteome</keyword>
<sequence>MKWDLGSTAGRLPAQPEWKDTEMFKLNRWRRLALKAALAMPLSASAAQEPTSAGSEQELVDLVRKTEAQASAFMRGDMDKWSGLVRIAGDFTLMQPFGGEASRGFDMSPERLARLASYFGNGDAKLELVQSYTSDDLVVLAMIERQHGEVGGLPNQDWSLRVTQVYRRQGGQWWLVHRHADPLVRHVGLETAASLARGANLDKK</sequence>
<dbReference type="InterPro" id="IPR032710">
    <property type="entry name" value="NTF2-like_dom_sf"/>
</dbReference>
<dbReference type="Gene3D" id="3.10.450.50">
    <property type="match status" value="1"/>
</dbReference>
<dbReference type="Pfam" id="PF14534">
    <property type="entry name" value="DUF4440"/>
    <property type="match status" value="1"/>
</dbReference>
<proteinExistence type="predicted"/>
<reference evidence="2 3" key="1">
    <citation type="submission" date="2024-02" db="EMBL/GenBank/DDBJ databases">
        <title>Adaptive strategies in a cosmopolitan and abundant soil bacterium.</title>
        <authorList>
            <person name="Carini P."/>
        </authorList>
    </citation>
    <scope>NUCLEOTIDE SEQUENCE [LARGE SCALE GENOMIC DNA]</scope>
    <source>
        <strain evidence="2 3">AZCC 1608</strain>
    </source>
</reference>
<evidence type="ECO:0000313" key="2">
    <source>
        <dbReference type="EMBL" id="MEH2557118.1"/>
    </source>
</evidence>